<gene>
    <name evidence="6" type="ORF">PXEA_LOCUS13650</name>
</gene>
<evidence type="ECO:0000256" key="4">
    <source>
        <dbReference type="ARBA" id="ARBA00023136"/>
    </source>
</evidence>
<keyword evidence="4" id="KW-0472">Membrane</keyword>
<evidence type="ECO:0000259" key="5">
    <source>
        <dbReference type="Pfam" id="PF17809"/>
    </source>
</evidence>
<name>A0A3S5CM86_9PLAT</name>
<organism evidence="6 7">
    <name type="scientific">Protopolystoma xenopodis</name>
    <dbReference type="NCBI Taxonomy" id="117903"/>
    <lineage>
        <taxon>Eukaryota</taxon>
        <taxon>Metazoa</taxon>
        <taxon>Spiralia</taxon>
        <taxon>Lophotrochozoa</taxon>
        <taxon>Platyhelminthes</taxon>
        <taxon>Monogenea</taxon>
        <taxon>Polyopisthocotylea</taxon>
        <taxon>Polystomatidea</taxon>
        <taxon>Polystomatidae</taxon>
        <taxon>Protopolystoma</taxon>
    </lineage>
</organism>
<keyword evidence="2" id="KW-0677">Repeat</keyword>
<protein>
    <recommendedName>
        <fullName evidence="5">Ankyrin UPA domain-containing protein</fullName>
    </recommendedName>
</protein>
<evidence type="ECO:0000256" key="1">
    <source>
        <dbReference type="ARBA" id="ARBA00004370"/>
    </source>
</evidence>
<keyword evidence="7" id="KW-1185">Reference proteome</keyword>
<proteinExistence type="predicted"/>
<evidence type="ECO:0000313" key="6">
    <source>
        <dbReference type="EMBL" id="VEL20210.1"/>
    </source>
</evidence>
<dbReference type="InterPro" id="IPR051165">
    <property type="entry name" value="Multifunctional_ANK_Repeat"/>
</dbReference>
<dbReference type="InterPro" id="IPR040745">
    <property type="entry name" value="Ankyrin_UPA"/>
</dbReference>
<evidence type="ECO:0000313" key="7">
    <source>
        <dbReference type="Proteomes" id="UP000784294"/>
    </source>
</evidence>
<dbReference type="GO" id="GO:0016020">
    <property type="term" value="C:membrane"/>
    <property type="evidence" value="ECO:0007669"/>
    <property type="project" value="UniProtKB-SubCell"/>
</dbReference>
<evidence type="ECO:0000256" key="2">
    <source>
        <dbReference type="ARBA" id="ARBA00022737"/>
    </source>
</evidence>
<dbReference type="Gene3D" id="2.60.40.2660">
    <property type="match status" value="1"/>
</dbReference>
<feature type="domain" description="Ankyrin UPA" evidence="5">
    <location>
        <begin position="46"/>
        <end position="96"/>
    </location>
</feature>
<keyword evidence="3" id="KW-0040">ANK repeat</keyword>
<dbReference type="Proteomes" id="UP000784294">
    <property type="component" value="Unassembled WGS sequence"/>
</dbReference>
<dbReference type="PANTHER" id="PTHR24123:SF141">
    <property type="entry name" value="ANKYRIN 2, ISOFORM U"/>
    <property type="match status" value="1"/>
</dbReference>
<reference evidence="6" key="1">
    <citation type="submission" date="2018-11" db="EMBL/GenBank/DDBJ databases">
        <authorList>
            <consortium name="Pathogen Informatics"/>
        </authorList>
    </citation>
    <scope>NUCLEOTIDE SEQUENCE</scope>
</reference>
<accession>A0A3S5CM86</accession>
<dbReference type="PANTHER" id="PTHR24123">
    <property type="entry name" value="ANKYRIN REPEAT-CONTAINING"/>
    <property type="match status" value="1"/>
</dbReference>
<evidence type="ECO:0000256" key="3">
    <source>
        <dbReference type="ARBA" id="ARBA00023043"/>
    </source>
</evidence>
<comment type="subcellular location">
    <subcellularLocation>
        <location evidence="1">Membrane</location>
    </subcellularLocation>
</comment>
<dbReference type="Pfam" id="PF17809">
    <property type="entry name" value="UPA_2"/>
    <property type="match status" value="1"/>
</dbReference>
<comment type="caution">
    <text evidence="6">The sequence shown here is derived from an EMBL/GenBank/DDBJ whole genome shotgun (WGS) entry which is preliminary data.</text>
</comment>
<dbReference type="EMBL" id="CAAALY010045309">
    <property type="protein sequence ID" value="VEL20210.1"/>
    <property type="molecule type" value="Genomic_DNA"/>
</dbReference>
<sequence length="104" mass="11734">MANVISPDYFPHAPSHPSILWLVDCPNLSEVTELASRVYRESLATPYIGQFVVFGRRHHAEEAHLRVLCLTDDTVDKTLECQEGFELLASSPPVEVGIFIYETF</sequence>
<dbReference type="AlphaFoldDB" id="A0A3S5CM86"/>
<dbReference type="OrthoDB" id="20872at2759"/>